<organism evidence="1 2">
    <name type="scientific">Aeromicrobium senzhongii</name>
    <dbReference type="NCBI Taxonomy" id="2663859"/>
    <lineage>
        <taxon>Bacteria</taxon>
        <taxon>Bacillati</taxon>
        <taxon>Actinomycetota</taxon>
        <taxon>Actinomycetes</taxon>
        <taxon>Propionibacteriales</taxon>
        <taxon>Nocardioidaceae</taxon>
        <taxon>Aeromicrobium</taxon>
    </lineage>
</organism>
<gene>
    <name evidence="1" type="ORF">IBG24_02440</name>
</gene>
<sequence>MSDNDEIGKLSATQPNTDLKTLDKLVGTWTVSGGAEGTVIYEWTEEGFFLLQHVDLGDNQGLEVIGHESKYGEEPSVDIRSRYYGFSEGETLDYTYEVLDDTLTIRMGERGSLAYYQGTFDQAGNTLTGAWHYPGGGGYSTTSTRVVD</sequence>
<dbReference type="Proteomes" id="UP000620591">
    <property type="component" value="Unassembled WGS sequence"/>
</dbReference>
<evidence type="ECO:0000313" key="1">
    <source>
        <dbReference type="EMBL" id="MBC9225171.1"/>
    </source>
</evidence>
<evidence type="ECO:0008006" key="3">
    <source>
        <dbReference type="Google" id="ProtNLM"/>
    </source>
</evidence>
<name>A0A8I0JZD1_9ACTN</name>
<proteinExistence type="predicted"/>
<protein>
    <recommendedName>
        <fullName evidence="3">DUF1579 domain-containing protein</fullName>
    </recommendedName>
</protein>
<dbReference type="AlphaFoldDB" id="A0A8I0JZD1"/>
<dbReference type="RefSeq" id="WP_187768493.1">
    <property type="nucleotide sequence ID" value="NZ_JACTVM010000001.1"/>
</dbReference>
<evidence type="ECO:0000313" key="2">
    <source>
        <dbReference type="Proteomes" id="UP000620591"/>
    </source>
</evidence>
<comment type="caution">
    <text evidence="1">The sequence shown here is derived from an EMBL/GenBank/DDBJ whole genome shotgun (WGS) entry which is preliminary data.</text>
</comment>
<dbReference type="EMBL" id="JACTVM010000001">
    <property type="protein sequence ID" value="MBC9225171.1"/>
    <property type="molecule type" value="Genomic_DNA"/>
</dbReference>
<accession>A0A8I0JZD1</accession>
<reference evidence="1" key="1">
    <citation type="submission" date="2020-09" db="EMBL/GenBank/DDBJ databases">
        <title>Novel species in genus Aeromicrobium.</title>
        <authorList>
            <person name="Zhang G."/>
        </authorList>
    </citation>
    <scope>NUCLEOTIDE SEQUENCE</scope>
    <source>
        <strain evidence="1">Zg-636</strain>
    </source>
</reference>